<dbReference type="EMBL" id="CP039396">
    <property type="protein sequence ID" value="QCD42999.1"/>
    <property type="molecule type" value="Genomic_DNA"/>
</dbReference>
<organism evidence="1 2">
    <name type="scientific">Duncaniella dubosii</name>
    <dbReference type="NCBI Taxonomy" id="2518971"/>
    <lineage>
        <taxon>Bacteria</taxon>
        <taxon>Pseudomonadati</taxon>
        <taxon>Bacteroidota</taxon>
        <taxon>Bacteroidia</taxon>
        <taxon>Bacteroidales</taxon>
        <taxon>Muribaculaceae</taxon>
        <taxon>Duncaniella</taxon>
    </lineage>
</organism>
<reference evidence="2" key="1">
    <citation type="submission" date="2019-02" db="EMBL/GenBank/DDBJ databases">
        <title>Isolation and identification of novel species under the genus Muribaculum.</title>
        <authorList>
            <person name="Miyake S."/>
            <person name="Ding Y."/>
            <person name="Low A."/>
            <person name="Soh M."/>
            <person name="Seedorf H."/>
        </authorList>
    </citation>
    <scope>NUCLEOTIDE SEQUENCE [LARGE SCALE GENOMIC DNA]</scope>
    <source>
        <strain evidence="2">H5</strain>
    </source>
</reference>
<proteinExistence type="predicted"/>
<dbReference type="Proteomes" id="UP000297149">
    <property type="component" value="Chromosome"/>
</dbReference>
<evidence type="ECO:0000313" key="1">
    <source>
        <dbReference type="EMBL" id="QCD42999.1"/>
    </source>
</evidence>
<protein>
    <submittedName>
        <fullName evidence="1">Uncharacterized protein</fullName>
    </submittedName>
</protein>
<sequence length="386" mass="44241">MTIDILKNFIQSSNINFMFGSGLSRPYLPVLGEIESRLTQLSHDATIGKDERKIIETAIYKEYFTGVIYPNLSVPVVEGEDKNRYQEVMEQYSLFFQLWSYILHHRSNNILSRQINIYSTNIDMFVERAADLMKVEFNDGFRGTINPILDETMFQKKVMKNSVHFMNTTEVPTFNLLKIHGGINWLTNEVGDITKDSALSQVVKVSDALKALKNENQIQYGELSTMRCDFDLLENPEDSVKEAEPFLAEYEKIAMVNPNKSKFSLTVTDSHFYEMMRMYSNSLEKENSLLFAMGFSFADEHILNITCRTARRNPTLNIIIFAYQDSVKDGFSSKFEGFPNVFIIGPSDLKDKDGTPLAPEFSFKGINVIFNHIKNLIPPQFLHGTI</sequence>
<gene>
    <name evidence="1" type="ORF">E7747_12315</name>
</gene>
<evidence type="ECO:0000313" key="2">
    <source>
        <dbReference type="Proteomes" id="UP000297149"/>
    </source>
</evidence>
<dbReference type="RefSeq" id="WP_136416252.1">
    <property type="nucleotide sequence ID" value="NZ_CP039396.1"/>
</dbReference>
<keyword evidence="2" id="KW-1185">Reference proteome</keyword>
<dbReference type="AlphaFoldDB" id="A0A4P7W4M6"/>
<name>A0A4P7W4M6_9BACT</name>
<accession>A0A4P7W4M6</accession>
<dbReference type="KEGG" id="ddb:E7747_12315"/>